<feature type="transmembrane region" description="Helical" evidence="1">
    <location>
        <begin position="172"/>
        <end position="196"/>
    </location>
</feature>
<evidence type="ECO:0000256" key="1">
    <source>
        <dbReference type="SAM" id="Phobius"/>
    </source>
</evidence>
<gene>
    <name evidence="2" type="ORF">T07_12705</name>
</gene>
<feature type="transmembrane region" description="Helical" evidence="1">
    <location>
        <begin position="254"/>
        <end position="271"/>
    </location>
</feature>
<feature type="transmembrane region" description="Helical" evidence="1">
    <location>
        <begin position="6"/>
        <end position="31"/>
    </location>
</feature>
<comment type="caution">
    <text evidence="2">The sequence shown here is derived from an EMBL/GenBank/DDBJ whole genome shotgun (WGS) entry which is preliminary data.</text>
</comment>
<keyword evidence="3" id="KW-1185">Reference proteome</keyword>
<accession>A0A0V0S4I7</accession>
<name>A0A0V0S4I7_9BILA</name>
<keyword evidence="1" id="KW-0812">Transmembrane</keyword>
<proteinExistence type="predicted"/>
<evidence type="ECO:0000313" key="3">
    <source>
        <dbReference type="Proteomes" id="UP000054630"/>
    </source>
</evidence>
<dbReference type="OrthoDB" id="5918177at2759"/>
<feature type="transmembrane region" description="Helical" evidence="1">
    <location>
        <begin position="128"/>
        <end position="152"/>
    </location>
</feature>
<organism evidence="2 3">
    <name type="scientific">Trichinella nelsoni</name>
    <dbReference type="NCBI Taxonomy" id="6336"/>
    <lineage>
        <taxon>Eukaryota</taxon>
        <taxon>Metazoa</taxon>
        <taxon>Ecdysozoa</taxon>
        <taxon>Nematoda</taxon>
        <taxon>Enoplea</taxon>
        <taxon>Dorylaimia</taxon>
        <taxon>Trichinellida</taxon>
        <taxon>Trichinellidae</taxon>
        <taxon>Trichinella</taxon>
    </lineage>
</organism>
<dbReference type="Gene3D" id="1.20.1070.10">
    <property type="entry name" value="Rhodopsin 7-helix transmembrane proteins"/>
    <property type="match status" value="1"/>
</dbReference>
<dbReference type="EMBL" id="JYDL01000039">
    <property type="protein sequence ID" value="KRX21402.1"/>
    <property type="molecule type" value="Genomic_DNA"/>
</dbReference>
<dbReference type="Proteomes" id="UP000054630">
    <property type="component" value="Unassembled WGS sequence"/>
</dbReference>
<feature type="transmembrane region" description="Helical" evidence="1">
    <location>
        <begin position="221"/>
        <end position="242"/>
    </location>
</feature>
<dbReference type="AlphaFoldDB" id="A0A0V0S4I7"/>
<dbReference type="SUPFAM" id="SSF81321">
    <property type="entry name" value="Family A G protein-coupled receptor-like"/>
    <property type="match status" value="1"/>
</dbReference>
<sequence length="315" mass="36490">MAFLFWLQQCGFLIISGILGIFTNLTLIILIWKKPMKSRVDQLTLGCAVGCGVLAFSCCIEFGRFQHFYGDDSETTALHCLLWSFHPVTYSLADITISLMNLFMAIDFTFAITNFARSFTKIRLVNKIMILFYISSFVLDIGVCFITFALFPDKLVPISCTYSETLPLSYQLYHFIFCSLLGIITIIIFIASMWIIKKKKSHCTAIRLIQIRRQQQISKRILTNILFTVLIENVPFTISMFALFNNTADWTSSWWLLQVFPMPIYPIYRILKEDRIQKCMKNVSFSCIKKKKIQVQPEYMPPNSKVNPTCISHFR</sequence>
<evidence type="ECO:0000313" key="2">
    <source>
        <dbReference type="EMBL" id="KRX21402.1"/>
    </source>
</evidence>
<protein>
    <recommendedName>
        <fullName evidence="4">G-protein coupled receptors family 1 profile domain-containing protein</fullName>
    </recommendedName>
</protein>
<feature type="transmembrane region" description="Helical" evidence="1">
    <location>
        <begin position="43"/>
        <end position="63"/>
    </location>
</feature>
<keyword evidence="1" id="KW-0472">Membrane</keyword>
<reference evidence="2 3" key="1">
    <citation type="submission" date="2015-01" db="EMBL/GenBank/DDBJ databases">
        <title>Evolution of Trichinella species and genotypes.</title>
        <authorList>
            <person name="Korhonen P.K."/>
            <person name="Edoardo P."/>
            <person name="Giuseppe L.R."/>
            <person name="Gasser R.B."/>
        </authorList>
    </citation>
    <scope>NUCLEOTIDE SEQUENCE [LARGE SCALE GENOMIC DNA]</scope>
    <source>
        <strain evidence="2">ISS37</strain>
    </source>
</reference>
<keyword evidence="1" id="KW-1133">Transmembrane helix</keyword>
<feature type="transmembrane region" description="Helical" evidence="1">
    <location>
        <begin position="95"/>
        <end position="116"/>
    </location>
</feature>
<evidence type="ECO:0008006" key="4">
    <source>
        <dbReference type="Google" id="ProtNLM"/>
    </source>
</evidence>